<dbReference type="Pfam" id="PF00528">
    <property type="entry name" value="BPD_transp_1"/>
    <property type="match status" value="1"/>
</dbReference>
<keyword evidence="2 7" id="KW-0813">Transport</keyword>
<keyword evidence="10" id="KW-1185">Reference proteome</keyword>
<feature type="transmembrane region" description="Helical" evidence="7">
    <location>
        <begin position="172"/>
        <end position="192"/>
    </location>
</feature>
<dbReference type="InterPro" id="IPR000515">
    <property type="entry name" value="MetI-like"/>
</dbReference>
<accession>A0ABX2DN87</accession>
<dbReference type="SUPFAM" id="SSF161098">
    <property type="entry name" value="MetI-like"/>
    <property type="match status" value="1"/>
</dbReference>
<protein>
    <submittedName>
        <fullName evidence="9">Sugar ABC transporter permease</fullName>
    </submittedName>
</protein>
<reference evidence="9 10" key="1">
    <citation type="submission" date="2020-05" db="EMBL/GenBank/DDBJ databases">
        <title>Paenibacillus glebae, sp. nov., Paenibacillus humi sp. nov., Paenibacillus pedi sp. nov., Paenibacillus terrestris sp. nov. and Paenibacillus terricola sp. nov., isolated from a forest top soil sample.</title>
        <authorList>
            <person name="Qi S."/>
            <person name="Carlier A."/>
            <person name="Cnockaert M."/>
            <person name="Vandamme P."/>
        </authorList>
    </citation>
    <scope>NUCLEOTIDE SEQUENCE [LARGE SCALE GENOMIC DNA]</scope>
    <source>
        <strain evidence="9 10">LMG 29502</strain>
    </source>
</reference>
<feature type="transmembrane region" description="Helical" evidence="7">
    <location>
        <begin position="131"/>
        <end position="152"/>
    </location>
</feature>
<feature type="domain" description="ABC transmembrane type-1" evidence="8">
    <location>
        <begin position="93"/>
        <end position="312"/>
    </location>
</feature>
<name>A0ABX2DN87_9BACL</name>
<feature type="transmembrane region" description="Helical" evidence="7">
    <location>
        <begin position="228"/>
        <end position="249"/>
    </location>
</feature>
<dbReference type="RefSeq" id="WP_173129821.1">
    <property type="nucleotide sequence ID" value="NZ_JABMKX010000003.1"/>
</dbReference>
<dbReference type="PANTHER" id="PTHR43227">
    <property type="entry name" value="BLL4140 PROTEIN"/>
    <property type="match status" value="1"/>
</dbReference>
<dbReference type="CDD" id="cd06261">
    <property type="entry name" value="TM_PBP2"/>
    <property type="match status" value="1"/>
</dbReference>
<dbReference type="InterPro" id="IPR035906">
    <property type="entry name" value="MetI-like_sf"/>
</dbReference>
<evidence type="ECO:0000256" key="4">
    <source>
        <dbReference type="ARBA" id="ARBA00022692"/>
    </source>
</evidence>
<dbReference type="InterPro" id="IPR050809">
    <property type="entry name" value="UgpAE/MalFG_permease"/>
</dbReference>
<dbReference type="SUPFAM" id="SSF160964">
    <property type="entry name" value="MalF N-terminal region-like"/>
    <property type="match status" value="1"/>
</dbReference>
<dbReference type="PANTHER" id="PTHR43227:SF11">
    <property type="entry name" value="BLL4140 PROTEIN"/>
    <property type="match status" value="1"/>
</dbReference>
<keyword evidence="5 7" id="KW-1133">Transmembrane helix</keyword>
<evidence type="ECO:0000256" key="2">
    <source>
        <dbReference type="ARBA" id="ARBA00022448"/>
    </source>
</evidence>
<evidence type="ECO:0000256" key="7">
    <source>
        <dbReference type="RuleBase" id="RU363032"/>
    </source>
</evidence>
<comment type="subcellular location">
    <subcellularLocation>
        <location evidence="1 7">Cell membrane</location>
        <topology evidence="1 7">Multi-pass membrane protein</topology>
    </subcellularLocation>
</comment>
<evidence type="ECO:0000256" key="3">
    <source>
        <dbReference type="ARBA" id="ARBA00022475"/>
    </source>
</evidence>
<dbReference type="PROSITE" id="PS50928">
    <property type="entry name" value="ABC_TM1"/>
    <property type="match status" value="1"/>
</dbReference>
<gene>
    <name evidence="9" type="ORF">HQN87_07075</name>
</gene>
<evidence type="ECO:0000313" key="10">
    <source>
        <dbReference type="Proteomes" id="UP000711047"/>
    </source>
</evidence>
<organism evidence="9 10">
    <name type="scientific">Paenibacillus tritici</name>
    <dbReference type="NCBI Taxonomy" id="1873425"/>
    <lineage>
        <taxon>Bacteria</taxon>
        <taxon>Bacillati</taxon>
        <taxon>Bacillota</taxon>
        <taxon>Bacilli</taxon>
        <taxon>Bacillales</taxon>
        <taxon>Paenibacillaceae</taxon>
        <taxon>Paenibacillus</taxon>
    </lineage>
</organism>
<dbReference type="Gene3D" id="1.10.3720.10">
    <property type="entry name" value="MetI-like"/>
    <property type="match status" value="1"/>
</dbReference>
<feature type="transmembrane region" description="Helical" evidence="7">
    <location>
        <begin position="36"/>
        <end position="60"/>
    </location>
</feature>
<feature type="transmembrane region" description="Helical" evidence="7">
    <location>
        <begin position="97"/>
        <end position="119"/>
    </location>
</feature>
<proteinExistence type="inferred from homology"/>
<evidence type="ECO:0000256" key="5">
    <source>
        <dbReference type="ARBA" id="ARBA00022989"/>
    </source>
</evidence>
<dbReference type="EMBL" id="JABMKX010000003">
    <property type="protein sequence ID" value="NQX45089.1"/>
    <property type="molecule type" value="Genomic_DNA"/>
</dbReference>
<comment type="caution">
    <text evidence="9">The sequence shown here is derived from an EMBL/GenBank/DDBJ whole genome shotgun (WGS) entry which is preliminary data.</text>
</comment>
<evidence type="ECO:0000256" key="1">
    <source>
        <dbReference type="ARBA" id="ARBA00004651"/>
    </source>
</evidence>
<sequence length="328" mass="36186">MGYGTPQQTIPAPAGKAPFSRRAELFKQIKKHRYHYLFVLPMLVFFSAFTLWPMLASWYYSFFNWDGIGWPTDFIGLGNFREVAADPGFWNAFMNTFLFALTHVLIQMPLALVVAVILNNQFLAGRNIYRLLLFVPVISTTAVIGVIFSILLNPLGGAVNEMLLNTGIISEPINFLGSTALALPTLLAVSVWKSFGTPMIYWLAGLQTIPAELYEAAKIDGAGRIQSFFRITIPMLAPIGLVITLLTFINNLDPFDLVRTMTEGGPVKATDVVQTYIFRYAFEPESGSSRYGFASAAGILFSLAVLVVVIIQVLTGKYARRSGTKGAE</sequence>
<feature type="transmembrane region" description="Helical" evidence="7">
    <location>
        <begin position="291"/>
        <end position="315"/>
    </location>
</feature>
<comment type="similarity">
    <text evidence="7">Belongs to the binding-protein-dependent transport system permease family.</text>
</comment>
<keyword evidence="3" id="KW-1003">Cell membrane</keyword>
<keyword evidence="4 7" id="KW-0812">Transmembrane</keyword>
<evidence type="ECO:0000259" key="8">
    <source>
        <dbReference type="PROSITE" id="PS50928"/>
    </source>
</evidence>
<dbReference type="Proteomes" id="UP000711047">
    <property type="component" value="Unassembled WGS sequence"/>
</dbReference>
<evidence type="ECO:0000256" key="6">
    <source>
        <dbReference type="ARBA" id="ARBA00023136"/>
    </source>
</evidence>
<keyword evidence="6 7" id="KW-0472">Membrane</keyword>
<evidence type="ECO:0000313" key="9">
    <source>
        <dbReference type="EMBL" id="NQX45089.1"/>
    </source>
</evidence>